<evidence type="ECO:0000259" key="6">
    <source>
        <dbReference type="PROSITE" id="PS50929"/>
    </source>
</evidence>
<name>A0ABT7FZA1_9CORY</name>
<dbReference type="SUPFAM" id="SSF52540">
    <property type="entry name" value="P-loop containing nucleoside triphosphate hydrolases"/>
    <property type="match status" value="1"/>
</dbReference>
<dbReference type="InterPro" id="IPR017871">
    <property type="entry name" value="ABC_transporter-like_CS"/>
</dbReference>
<feature type="domain" description="ABC transmembrane type-1" evidence="6">
    <location>
        <begin position="2"/>
        <end position="279"/>
    </location>
</feature>
<comment type="caution">
    <text evidence="7">The sequence shown here is derived from an EMBL/GenBank/DDBJ whole genome shotgun (WGS) entry which is preliminary data.</text>
</comment>
<dbReference type="PROSITE" id="PS00211">
    <property type="entry name" value="ABC_TRANSPORTER_1"/>
    <property type="match status" value="1"/>
</dbReference>
<dbReference type="Pfam" id="PF00664">
    <property type="entry name" value="ABC_membrane"/>
    <property type="match status" value="1"/>
</dbReference>
<dbReference type="InterPro" id="IPR027417">
    <property type="entry name" value="P-loop_NTPase"/>
</dbReference>
<dbReference type="InterPro" id="IPR039421">
    <property type="entry name" value="Type_1_exporter"/>
</dbReference>
<accession>A0ABT7FZA1</accession>
<dbReference type="InterPro" id="IPR011527">
    <property type="entry name" value="ABC1_TM_dom"/>
</dbReference>
<evidence type="ECO:0000256" key="1">
    <source>
        <dbReference type="ARBA" id="ARBA00004651"/>
    </source>
</evidence>
<feature type="transmembrane region" description="Helical" evidence="5">
    <location>
        <begin position="124"/>
        <end position="157"/>
    </location>
</feature>
<feature type="transmembrane region" description="Helical" evidence="5">
    <location>
        <begin position="38"/>
        <end position="56"/>
    </location>
</feature>
<dbReference type="Proteomes" id="UP001239759">
    <property type="component" value="Unassembled WGS sequence"/>
</dbReference>
<evidence type="ECO:0000256" key="3">
    <source>
        <dbReference type="ARBA" id="ARBA00022989"/>
    </source>
</evidence>
<dbReference type="EMBL" id="JASNUQ010000026">
    <property type="protein sequence ID" value="MDK4291146.1"/>
    <property type="molecule type" value="Genomic_DNA"/>
</dbReference>
<feature type="transmembrane region" description="Helical" evidence="5">
    <location>
        <begin position="6"/>
        <end position="26"/>
    </location>
</feature>
<comment type="subcellular location">
    <subcellularLocation>
        <location evidence="1">Cell membrane</location>
        <topology evidence="1">Multi-pass membrane protein</topology>
    </subcellularLocation>
</comment>
<sequence length="543" mass="57286">MALSGLLLSIYHVAEAMIAVLMGWLAHSLIASDNVWHLVGGITALGATLATVSLSWQTGFRILQATSARNVCELRAGITSQVVSHGGQPDDVDSLPRQELPTVVGEDVVQAVDIIEVVPVGISALVGAIFCTIVLALIDLPLGVVVLVLSSVVLMVLHKLSKIIERRAERQQILLARVTARMTDILQGLPVIAGVAGAHPAYRGYARKSELACADARKLAWVSGGYEALAMGSNVLLLSSVGLYAGYRAISGDVTLGELVTVVALSQFIAEPMRQCSRMPRFIGLARASVRRLQRVAEAQQLREGLSVPPAQVGTPAISTCGGNGDVAELDQASVKFVEERLTVVHCSATWADALVDALVAGESMKVGTPTDPQTQHLWIRGRDIREISVGDVRSAVLAEPRRPALFGDTVGQAVRRSSGEGGMVDAAEILSALGLDELAPGGAHAAGVLDYELTEGARNLSGGQRQRLGLARALLVDPEMLVMVDPVSSVDSISGMKVARAVRDIRRGRTTVVLCAGRAFQSVAEEVVDVKLLAGSLRTRGD</sequence>
<dbReference type="PROSITE" id="PS50929">
    <property type="entry name" value="ABC_TM1F"/>
    <property type="match status" value="1"/>
</dbReference>
<keyword evidence="3 5" id="KW-1133">Transmembrane helix</keyword>
<reference evidence="7 8" key="1">
    <citation type="submission" date="2023-05" db="EMBL/GenBank/DDBJ databases">
        <title>Metabolic capabilities are highly conserved among human nasal-associated Corynebacterium species in pangenomic analyses.</title>
        <authorList>
            <person name="Tran T.H."/>
            <person name="Roberts A.Q."/>
            <person name="Escapa I.F."/>
            <person name="Gao W."/>
            <person name="Conlan S."/>
            <person name="Kong H."/>
            <person name="Segre J.A."/>
            <person name="Kelly M.S."/>
            <person name="Lemon K.P."/>
        </authorList>
    </citation>
    <scope>NUCLEOTIDE SEQUENCE [LARGE SCALE GENOMIC DNA]</scope>
    <source>
        <strain evidence="7 8">KPL3772</strain>
    </source>
</reference>
<dbReference type="PANTHER" id="PTHR43394:SF1">
    <property type="entry name" value="ATP-BINDING CASSETTE SUB-FAMILY B MEMBER 10, MITOCHONDRIAL"/>
    <property type="match status" value="1"/>
</dbReference>
<dbReference type="GO" id="GO:0005524">
    <property type="term" value="F:ATP binding"/>
    <property type="evidence" value="ECO:0007669"/>
    <property type="project" value="UniProtKB-KW"/>
</dbReference>
<evidence type="ECO:0000256" key="2">
    <source>
        <dbReference type="ARBA" id="ARBA00022692"/>
    </source>
</evidence>
<dbReference type="InterPro" id="IPR003439">
    <property type="entry name" value="ABC_transporter-like_ATP-bd"/>
</dbReference>
<keyword evidence="8" id="KW-1185">Reference proteome</keyword>
<keyword evidence="7" id="KW-0547">Nucleotide-binding</keyword>
<evidence type="ECO:0000256" key="5">
    <source>
        <dbReference type="SAM" id="Phobius"/>
    </source>
</evidence>
<gene>
    <name evidence="7" type="ORF">QPX23_10560</name>
</gene>
<keyword evidence="7" id="KW-0067">ATP-binding</keyword>
<evidence type="ECO:0000256" key="4">
    <source>
        <dbReference type="ARBA" id="ARBA00023136"/>
    </source>
</evidence>
<dbReference type="Pfam" id="PF00005">
    <property type="entry name" value="ABC_tran"/>
    <property type="match status" value="1"/>
</dbReference>
<dbReference type="InterPro" id="IPR036640">
    <property type="entry name" value="ABC1_TM_sf"/>
</dbReference>
<dbReference type="Gene3D" id="1.20.1560.10">
    <property type="entry name" value="ABC transporter type 1, transmembrane domain"/>
    <property type="match status" value="1"/>
</dbReference>
<keyword evidence="4 5" id="KW-0472">Membrane</keyword>
<evidence type="ECO:0000313" key="8">
    <source>
        <dbReference type="Proteomes" id="UP001239759"/>
    </source>
</evidence>
<dbReference type="RefSeq" id="WP_231892419.1">
    <property type="nucleotide sequence ID" value="NZ_CP137212.1"/>
</dbReference>
<dbReference type="Gene3D" id="3.40.50.300">
    <property type="entry name" value="P-loop containing nucleotide triphosphate hydrolases"/>
    <property type="match status" value="1"/>
</dbReference>
<protein>
    <submittedName>
        <fullName evidence="7">ABC transporter ATP-binding protein</fullName>
    </submittedName>
</protein>
<evidence type="ECO:0000313" key="7">
    <source>
        <dbReference type="EMBL" id="MDK4291146.1"/>
    </source>
</evidence>
<dbReference type="SUPFAM" id="SSF90123">
    <property type="entry name" value="ABC transporter transmembrane region"/>
    <property type="match status" value="1"/>
</dbReference>
<keyword evidence="2 5" id="KW-0812">Transmembrane</keyword>
<proteinExistence type="predicted"/>
<organism evidence="7 8">
    <name type="scientific">Corynebacterium pseudodiphtheriticum</name>
    <dbReference type="NCBI Taxonomy" id="37637"/>
    <lineage>
        <taxon>Bacteria</taxon>
        <taxon>Bacillati</taxon>
        <taxon>Actinomycetota</taxon>
        <taxon>Actinomycetes</taxon>
        <taxon>Mycobacteriales</taxon>
        <taxon>Corynebacteriaceae</taxon>
        <taxon>Corynebacterium</taxon>
    </lineage>
</organism>
<dbReference type="PANTHER" id="PTHR43394">
    <property type="entry name" value="ATP-DEPENDENT PERMEASE MDL1, MITOCHONDRIAL"/>
    <property type="match status" value="1"/>
</dbReference>